<comment type="caution">
    <text evidence="2">The sequence shown here is derived from an EMBL/GenBank/DDBJ whole genome shotgun (WGS) entry which is preliminary data.</text>
</comment>
<organism evidence="2 3">
    <name type="scientific">Fonticella tunisiensis</name>
    <dbReference type="NCBI Taxonomy" id="1096341"/>
    <lineage>
        <taxon>Bacteria</taxon>
        <taxon>Bacillati</taxon>
        <taxon>Bacillota</taxon>
        <taxon>Clostridia</taxon>
        <taxon>Eubacteriales</taxon>
        <taxon>Clostridiaceae</taxon>
        <taxon>Fonticella</taxon>
    </lineage>
</organism>
<evidence type="ECO:0000313" key="2">
    <source>
        <dbReference type="EMBL" id="TDT50476.1"/>
    </source>
</evidence>
<protein>
    <submittedName>
        <fullName evidence="2">Uncharacterized protein DUF3343</fullName>
    </submittedName>
</protein>
<evidence type="ECO:0000259" key="1">
    <source>
        <dbReference type="Pfam" id="PF11823"/>
    </source>
</evidence>
<dbReference type="OrthoDB" id="3192849at2"/>
<name>A0A4R7KCQ9_9CLOT</name>
<dbReference type="Pfam" id="PF11823">
    <property type="entry name" value="Se_S_carrier"/>
    <property type="match status" value="1"/>
</dbReference>
<sequence>MDKYLLITFNSTNFAMQAESVLKELDIDGQIVPTPREITLSCGLSIRTSMENLEKVQNLIKLGKITNKSLYVFEGVGKDRAIKEI</sequence>
<proteinExistence type="predicted"/>
<reference evidence="2 3" key="1">
    <citation type="submission" date="2019-03" db="EMBL/GenBank/DDBJ databases">
        <title>Genomic Encyclopedia of Type Strains, Phase IV (KMG-IV): sequencing the most valuable type-strain genomes for metagenomic binning, comparative biology and taxonomic classification.</title>
        <authorList>
            <person name="Goeker M."/>
        </authorList>
    </citation>
    <scope>NUCLEOTIDE SEQUENCE [LARGE SCALE GENOMIC DNA]</scope>
    <source>
        <strain evidence="2 3">DSM 24455</strain>
    </source>
</reference>
<keyword evidence="3" id="KW-1185">Reference proteome</keyword>
<dbReference type="Proteomes" id="UP000295325">
    <property type="component" value="Unassembled WGS sequence"/>
</dbReference>
<dbReference type="AlphaFoldDB" id="A0A4R7KCQ9"/>
<feature type="domain" description="Putative Se/S carrier protein-like" evidence="1">
    <location>
        <begin position="4"/>
        <end position="71"/>
    </location>
</feature>
<dbReference type="EMBL" id="SOAZ01000028">
    <property type="protein sequence ID" value="TDT50476.1"/>
    <property type="molecule type" value="Genomic_DNA"/>
</dbReference>
<dbReference type="RefSeq" id="WP_133629131.1">
    <property type="nucleotide sequence ID" value="NZ_SOAZ01000028.1"/>
</dbReference>
<dbReference type="InterPro" id="IPR021778">
    <property type="entry name" value="Se/S_carrier-like"/>
</dbReference>
<gene>
    <name evidence="2" type="ORF">EDD71_12817</name>
</gene>
<evidence type="ECO:0000313" key="3">
    <source>
        <dbReference type="Proteomes" id="UP000295325"/>
    </source>
</evidence>
<accession>A0A4R7KCQ9</accession>